<evidence type="ECO:0000313" key="6">
    <source>
        <dbReference type="Proteomes" id="UP001162889"/>
    </source>
</evidence>
<proteinExistence type="predicted"/>
<dbReference type="RefSeq" id="WP_217943376.1">
    <property type="nucleotide sequence ID" value="NZ_JAHTGR010000008.1"/>
</dbReference>
<comment type="caution">
    <text evidence="3">The sequence shown here is derived from an EMBL/GenBank/DDBJ whole genome shotgun (WGS) entry which is preliminary data.</text>
</comment>
<name>A0AA41H9Y6_9BURK</name>
<evidence type="ECO:0000313" key="5">
    <source>
        <dbReference type="Proteomes" id="UP001155901"/>
    </source>
</evidence>
<keyword evidence="1" id="KW-0812">Transmembrane</keyword>
<keyword evidence="6" id="KW-1185">Reference proteome</keyword>
<accession>A0AA41H9Y6</accession>
<feature type="domain" description="DUF3592" evidence="2">
    <location>
        <begin position="34"/>
        <end position="101"/>
    </location>
</feature>
<feature type="transmembrane region" description="Helical" evidence="1">
    <location>
        <begin position="100"/>
        <end position="124"/>
    </location>
</feature>
<dbReference type="Proteomes" id="UP001155901">
    <property type="component" value="Unassembled WGS sequence"/>
</dbReference>
<dbReference type="EMBL" id="JAHTGR010000008">
    <property type="protein sequence ID" value="MBV6322621.1"/>
    <property type="molecule type" value="Genomic_DNA"/>
</dbReference>
<dbReference type="Pfam" id="PF12158">
    <property type="entry name" value="DUF3592"/>
    <property type="match status" value="1"/>
</dbReference>
<gene>
    <name evidence="3" type="ORF">KVP70_16925</name>
    <name evidence="4" type="ORF">L1274_004576</name>
</gene>
<keyword evidence="1" id="KW-1133">Transmembrane helix</keyword>
<sequence>MKLLLAVILVPFAGLLVLVLAYKLVFLCLSRRATAVVTHTALHQQEDTEGYLNRHYRISIRYDVAGRSYEADGFQELVDFAVGSEVSIRYRRNNPQDVHLGYWGSLWTLAVATALAVSFAWFMVS</sequence>
<dbReference type="Proteomes" id="UP001162889">
    <property type="component" value="Unassembled WGS sequence"/>
</dbReference>
<evidence type="ECO:0000259" key="2">
    <source>
        <dbReference type="Pfam" id="PF12158"/>
    </source>
</evidence>
<organism evidence="3 5">
    <name type="scientific">Duganella violaceipulchra</name>
    <dbReference type="NCBI Taxonomy" id="2849652"/>
    <lineage>
        <taxon>Bacteria</taxon>
        <taxon>Pseudomonadati</taxon>
        <taxon>Pseudomonadota</taxon>
        <taxon>Betaproteobacteria</taxon>
        <taxon>Burkholderiales</taxon>
        <taxon>Oxalobacteraceae</taxon>
        <taxon>Telluria group</taxon>
        <taxon>Duganella</taxon>
    </lineage>
</organism>
<dbReference type="InterPro" id="IPR021994">
    <property type="entry name" value="DUF3592"/>
</dbReference>
<evidence type="ECO:0000256" key="1">
    <source>
        <dbReference type="SAM" id="Phobius"/>
    </source>
</evidence>
<keyword evidence="1" id="KW-0472">Membrane</keyword>
<reference evidence="4" key="2">
    <citation type="submission" date="2022-03" db="EMBL/GenBank/DDBJ databases">
        <title>Genome Encyclopedia of Bacteria and Archaea VI: Functional Genomics of Type Strains.</title>
        <authorList>
            <person name="Whitman W."/>
        </authorList>
    </citation>
    <scope>NUCLEOTIDE SEQUENCE</scope>
    <source>
        <strain evidence="4">HSC-15S17</strain>
    </source>
</reference>
<dbReference type="EMBL" id="JALJZU010000009">
    <property type="protein sequence ID" value="MCP2010834.1"/>
    <property type="molecule type" value="Genomic_DNA"/>
</dbReference>
<protein>
    <submittedName>
        <fullName evidence="3">DUF3592 domain-containing protein</fullName>
    </submittedName>
</protein>
<reference evidence="3" key="1">
    <citation type="submission" date="2021-07" db="EMBL/GenBank/DDBJ databases">
        <title>Characterization of violacein-producing bacteria and related species.</title>
        <authorList>
            <person name="Wilson H.S."/>
            <person name="De Leon M.E."/>
        </authorList>
    </citation>
    <scope>NUCLEOTIDE SEQUENCE</scope>
    <source>
        <strain evidence="3">HSC-15S17</strain>
    </source>
</reference>
<dbReference type="AlphaFoldDB" id="A0AA41H9Y6"/>
<evidence type="ECO:0000313" key="4">
    <source>
        <dbReference type="EMBL" id="MCP2010834.1"/>
    </source>
</evidence>
<evidence type="ECO:0000313" key="3">
    <source>
        <dbReference type="EMBL" id="MBV6322621.1"/>
    </source>
</evidence>